<dbReference type="SUPFAM" id="SSF64288">
    <property type="entry name" value="Chorismate lyase-like"/>
    <property type="match status" value="1"/>
</dbReference>
<dbReference type="Gene3D" id="1.10.10.10">
    <property type="entry name" value="Winged helix-like DNA-binding domain superfamily/Winged helix DNA-binding domain"/>
    <property type="match status" value="1"/>
</dbReference>
<accession>A0ABP5H4A1</accession>
<dbReference type="InterPro" id="IPR011663">
    <property type="entry name" value="UTRA"/>
</dbReference>
<dbReference type="SUPFAM" id="SSF46785">
    <property type="entry name" value="Winged helix' DNA-binding domain"/>
    <property type="match status" value="1"/>
</dbReference>
<evidence type="ECO:0000313" key="6">
    <source>
        <dbReference type="EMBL" id="GAA2059768.1"/>
    </source>
</evidence>
<dbReference type="InterPro" id="IPR036390">
    <property type="entry name" value="WH_DNA-bd_sf"/>
</dbReference>
<keyword evidence="2" id="KW-0238">DNA-binding</keyword>
<comment type="caution">
    <text evidence="6">The sequence shown here is derived from an EMBL/GenBank/DDBJ whole genome shotgun (WGS) entry which is preliminary data.</text>
</comment>
<dbReference type="InterPro" id="IPR036388">
    <property type="entry name" value="WH-like_DNA-bd_sf"/>
</dbReference>
<dbReference type="PANTHER" id="PTHR44846">
    <property type="entry name" value="MANNOSYL-D-GLYCERATE TRANSPORT/METABOLISM SYSTEM REPRESSOR MNGR-RELATED"/>
    <property type="match status" value="1"/>
</dbReference>
<name>A0ABP5H4A1_9ACTN</name>
<keyword evidence="7" id="KW-1185">Reference proteome</keyword>
<dbReference type="SMART" id="SM00866">
    <property type="entry name" value="UTRA"/>
    <property type="match status" value="1"/>
</dbReference>
<dbReference type="PRINTS" id="PR00035">
    <property type="entry name" value="HTHGNTR"/>
</dbReference>
<evidence type="ECO:0000313" key="7">
    <source>
        <dbReference type="Proteomes" id="UP001500016"/>
    </source>
</evidence>
<dbReference type="InterPro" id="IPR028978">
    <property type="entry name" value="Chorismate_lyase_/UTRA_dom_sf"/>
</dbReference>
<evidence type="ECO:0000256" key="1">
    <source>
        <dbReference type="ARBA" id="ARBA00023015"/>
    </source>
</evidence>
<dbReference type="PROSITE" id="PS50949">
    <property type="entry name" value="HTH_GNTR"/>
    <property type="match status" value="1"/>
</dbReference>
<protein>
    <submittedName>
        <fullName evidence="6">GntR family transcriptional regulator</fullName>
    </submittedName>
</protein>
<evidence type="ECO:0000256" key="4">
    <source>
        <dbReference type="SAM" id="MobiDB-lite"/>
    </source>
</evidence>
<dbReference type="Pfam" id="PF07702">
    <property type="entry name" value="UTRA"/>
    <property type="match status" value="1"/>
</dbReference>
<reference evidence="7" key="1">
    <citation type="journal article" date="2019" name="Int. J. Syst. Evol. Microbiol.">
        <title>The Global Catalogue of Microorganisms (GCM) 10K type strain sequencing project: providing services to taxonomists for standard genome sequencing and annotation.</title>
        <authorList>
            <consortium name="The Broad Institute Genomics Platform"/>
            <consortium name="The Broad Institute Genome Sequencing Center for Infectious Disease"/>
            <person name="Wu L."/>
            <person name="Ma J."/>
        </authorList>
    </citation>
    <scope>NUCLEOTIDE SEQUENCE [LARGE SCALE GENOMIC DNA]</scope>
    <source>
        <strain evidence="7">JCM 15478</strain>
    </source>
</reference>
<dbReference type="PANTHER" id="PTHR44846:SF16">
    <property type="entry name" value="TRANSCRIPTIONAL REGULATOR PHNF-RELATED"/>
    <property type="match status" value="1"/>
</dbReference>
<feature type="compositionally biased region" description="Low complexity" evidence="4">
    <location>
        <begin position="18"/>
        <end position="29"/>
    </location>
</feature>
<proteinExistence type="predicted"/>
<dbReference type="InterPro" id="IPR000524">
    <property type="entry name" value="Tscrpt_reg_HTH_GntR"/>
</dbReference>
<dbReference type="InterPro" id="IPR050679">
    <property type="entry name" value="Bact_HTH_transcr_reg"/>
</dbReference>
<keyword evidence="1" id="KW-0805">Transcription regulation</keyword>
<dbReference type="Pfam" id="PF00392">
    <property type="entry name" value="GntR"/>
    <property type="match status" value="1"/>
</dbReference>
<sequence>MDRHWYGTGTLPGVTTQEPTAPAEGPAGPAVSLARARLLDRLDQGEFPPGAQLPGERRLARETGVSRSSLRNALALLKSEGRLDSSAQRGWFVRQATGSGVVSEPPGVLRSFTDIAHARGLRATGTVLDQRVRRAGFDEAAKLRIAPAAEVVQLVRVRALDGLPVCVETSILPRARVPGLAEADMADRSLFTALEEMSGTRVVRSHYAAQACPATERQAQLLEIGPGEPVLVCEEITVDQNNAPVLLGQSVYRGDAYRFESVLYRGRR</sequence>
<dbReference type="SMART" id="SM00345">
    <property type="entry name" value="HTH_GNTR"/>
    <property type="match status" value="1"/>
</dbReference>
<organism evidence="6 7">
    <name type="scientific">Streptomyces albiaxialis</name>
    <dbReference type="NCBI Taxonomy" id="329523"/>
    <lineage>
        <taxon>Bacteria</taxon>
        <taxon>Bacillati</taxon>
        <taxon>Actinomycetota</taxon>
        <taxon>Actinomycetes</taxon>
        <taxon>Kitasatosporales</taxon>
        <taxon>Streptomycetaceae</taxon>
        <taxon>Streptomyces</taxon>
    </lineage>
</organism>
<evidence type="ECO:0000256" key="2">
    <source>
        <dbReference type="ARBA" id="ARBA00023125"/>
    </source>
</evidence>
<evidence type="ECO:0000256" key="3">
    <source>
        <dbReference type="ARBA" id="ARBA00023163"/>
    </source>
</evidence>
<dbReference type="CDD" id="cd07377">
    <property type="entry name" value="WHTH_GntR"/>
    <property type="match status" value="1"/>
</dbReference>
<dbReference type="Gene3D" id="3.40.1410.10">
    <property type="entry name" value="Chorismate lyase-like"/>
    <property type="match status" value="1"/>
</dbReference>
<dbReference type="EMBL" id="BAAAPE010000001">
    <property type="protein sequence ID" value="GAA2059768.1"/>
    <property type="molecule type" value="Genomic_DNA"/>
</dbReference>
<gene>
    <name evidence="6" type="ORF">GCM10009801_00750</name>
</gene>
<feature type="region of interest" description="Disordered" evidence="4">
    <location>
        <begin position="1"/>
        <end position="29"/>
    </location>
</feature>
<evidence type="ECO:0000259" key="5">
    <source>
        <dbReference type="PROSITE" id="PS50949"/>
    </source>
</evidence>
<feature type="domain" description="HTH gntR-type" evidence="5">
    <location>
        <begin position="28"/>
        <end position="96"/>
    </location>
</feature>
<keyword evidence="3" id="KW-0804">Transcription</keyword>
<dbReference type="Proteomes" id="UP001500016">
    <property type="component" value="Unassembled WGS sequence"/>
</dbReference>